<evidence type="ECO:0000256" key="1">
    <source>
        <dbReference type="ARBA" id="ARBA00022574"/>
    </source>
</evidence>
<dbReference type="OrthoDB" id="6274823at2759"/>
<gene>
    <name evidence="4" type="ORF">Tco025E_04251</name>
</gene>
<feature type="region of interest" description="Disordered" evidence="3">
    <location>
        <begin position="1"/>
        <end position="78"/>
    </location>
</feature>
<dbReference type="GO" id="GO:0000159">
    <property type="term" value="C:protein phosphatase type 2A complex"/>
    <property type="evidence" value="ECO:0007669"/>
    <property type="project" value="InterPro"/>
</dbReference>
<keyword evidence="2" id="KW-0677">Repeat</keyword>
<evidence type="ECO:0008006" key="6">
    <source>
        <dbReference type="Google" id="ProtNLM"/>
    </source>
</evidence>
<keyword evidence="5" id="KW-1185">Reference proteome</keyword>
<proteinExistence type="predicted"/>
<dbReference type="Gene3D" id="2.130.10.10">
    <property type="entry name" value="YVTN repeat-like/Quinoprotein amine dehydrogenase"/>
    <property type="match status" value="1"/>
</dbReference>
<dbReference type="RefSeq" id="XP_029228712.1">
    <property type="nucleotide sequence ID" value="XM_029371163.1"/>
</dbReference>
<sequence>MSEQNGLRSPSPEIQAEVFSSCRSSRAGSEAPHRTRESLMRSPRSGRSSRVGSEVQQRRREGHSLRSSPGATPRRDERRAEFAEVLNGGAAGVVASDRTRQYDFGANNTHLLPTGTGGGRSKVRGGTPTCIAHANEADEIELALYHSVPSAGGSFKLLQKLSYPLDVPGTVVSDSGGSSVHDVVNDDAEYEATGELRAANNLEGGVTLSVVRNDIETVESCASAMAMCMMPDPVHGSPVLALCVGDATGRVNYAELDVCHTARTRSPTTYAPQSRSNTTLGSRSQTDVDLVSYSTSLPSDTSMLCRDIAGFHRPPVRKHSHQAYVREMDCLTSVTISQAVTAVRFLPSHASPHTVSYLTANEKVIKLFRVQREGFTPFHAFPSMEAVVGRRLAHTRYFPRASPSPPILPVRVFAGCHSNAVQDLSVCADGHSFLSADDLQVFWWSLESCDASKGVCVTDCRPPSGCMDDVEELVTSVAFSPTHSSLFLVAKSPGALGIGDLRKTISGSQCQYATYIRVAEDATASTHEQYGDILCRISGANFVGPQHVVSRDYTSLKLWDLRRPDVPCSVASVMDYISPFLESLYDNDAIFDRFPVVVDHVSGTVVTGLYDGAAAVWQPLLERGVAGEDVLAYYRVDPQALLCEVENGGRTALDEVSAAFERGWRLPAVRGNNATVPNGLPPPLVNKVACASIADGGERFALTFEDERGIAIFERNSLCDAP</sequence>
<protein>
    <recommendedName>
        <fullName evidence="6">Protein phosphatase 2A regulatory subunit</fullName>
    </recommendedName>
</protein>
<feature type="compositionally biased region" description="Low complexity" evidence="3">
    <location>
        <begin position="41"/>
        <end position="53"/>
    </location>
</feature>
<evidence type="ECO:0000256" key="3">
    <source>
        <dbReference type="SAM" id="MobiDB-lite"/>
    </source>
</evidence>
<reference evidence="4 5" key="1">
    <citation type="journal article" date="2018" name="BMC Genomics">
        <title>Genomic comparison of Trypanosoma conorhini and Trypanosoma rangeli to Trypanosoma cruzi strains of high and low virulence.</title>
        <authorList>
            <person name="Bradwell K.R."/>
            <person name="Koparde V.N."/>
            <person name="Matveyev A.V."/>
            <person name="Serrano M.G."/>
            <person name="Alves J.M."/>
            <person name="Parikh H."/>
            <person name="Huang B."/>
            <person name="Lee V."/>
            <person name="Espinosa-Alvarez O."/>
            <person name="Ortiz P.A."/>
            <person name="Costa-Martins A.G."/>
            <person name="Teixeira M.M."/>
            <person name="Buck G.A."/>
        </authorList>
    </citation>
    <scope>NUCLEOTIDE SEQUENCE [LARGE SCALE GENOMIC DNA]</scope>
    <source>
        <strain evidence="4 5">025E</strain>
    </source>
</reference>
<dbReference type="SUPFAM" id="SSF50978">
    <property type="entry name" value="WD40 repeat-like"/>
    <property type="match status" value="1"/>
</dbReference>
<feature type="region of interest" description="Disordered" evidence="3">
    <location>
        <begin position="266"/>
        <end position="285"/>
    </location>
</feature>
<dbReference type="AlphaFoldDB" id="A0A3R7L190"/>
<name>A0A3R7L190_9TRYP</name>
<evidence type="ECO:0000256" key="2">
    <source>
        <dbReference type="ARBA" id="ARBA00022737"/>
    </source>
</evidence>
<dbReference type="InterPro" id="IPR000009">
    <property type="entry name" value="PP2A_PR55"/>
</dbReference>
<dbReference type="InterPro" id="IPR036322">
    <property type="entry name" value="WD40_repeat_dom_sf"/>
</dbReference>
<dbReference type="Proteomes" id="UP000284403">
    <property type="component" value="Unassembled WGS sequence"/>
</dbReference>
<dbReference type="InterPro" id="IPR015943">
    <property type="entry name" value="WD40/YVTN_repeat-like_dom_sf"/>
</dbReference>
<organism evidence="4 5">
    <name type="scientific">Trypanosoma conorhini</name>
    <dbReference type="NCBI Taxonomy" id="83891"/>
    <lineage>
        <taxon>Eukaryota</taxon>
        <taxon>Discoba</taxon>
        <taxon>Euglenozoa</taxon>
        <taxon>Kinetoplastea</taxon>
        <taxon>Metakinetoplastina</taxon>
        <taxon>Trypanosomatida</taxon>
        <taxon>Trypanosomatidae</taxon>
        <taxon>Trypanosoma</taxon>
    </lineage>
</organism>
<comment type="caution">
    <text evidence="4">The sequence shown here is derived from an EMBL/GenBank/DDBJ whole genome shotgun (WGS) entry which is preliminary data.</text>
</comment>
<dbReference type="EMBL" id="MKKU01000215">
    <property type="protein sequence ID" value="RNF19087.1"/>
    <property type="molecule type" value="Genomic_DNA"/>
</dbReference>
<dbReference type="GeneID" id="40317862"/>
<dbReference type="PANTHER" id="PTHR11871">
    <property type="entry name" value="PROTEIN PHOSPHATASE PP2A REGULATORY SUBUNIT B"/>
    <property type="match status" value="1"/>
</dbReference>
<keyword evidence="1" id="KW-0853">WD repeat</keyword>
<evidence type="ECO:0000313" key="5">
    <source>
        <dbReference type="Proteomes" id="UP000284403"/>
    </source>
</evidence>
<accession>A0A3R7L190</accession>
<dbReference type="GO" id="GO:0019888">
    <property type="term" value="F:protein phosphatase regulator activity"/>
    <property type="evidence" value="ECO:0007669"/>
    <property type="project" value="InterPro"/>
</dbReference>
<evidence type="ECO:0000313" key="4">
    <source>
        <dbReference type="EMBL" id="RNF19087.1"/>
    </source>
</evidence>